<dbReference type="Proteomes" id="UP001107558">
    <property type="component" value="Chromosome 1"/>
</dbReference>
<evidence type="ECO:0000256" key="5">
    <source>
        <dbReference type="ARBA" id="ARBA00023180"/>
    </source>
</evidence>
<dbReference type="EMBL" id="JADBJN010000001">
    <property type="protein sequence ID" value="KAG5681800.1"/>
    <property type="molecule type" value="Genomic_DNA"/>
</dbReference>
<keyword evidence="3 7" id="KW-0808">Transferase</keyword>
<comment type="catalytic activity">
    <reaction evidence="6 7">
        <text>L-tyrosyl-[protein] + 3'-phosphoadenylyl sulfate = O-sulfo-L-tyrosine-[protein] + adenosine 3',5'-bisphosphate + H(+)</text>
        <dbReference type="Rhea" id="RHEA:16801"/>
        <dbReference type="Rhea" id="RHEA-COMP:10136"/>
        <dbReference type="Rhea" id="RHEA-COMP:11688"/>
        <dbReference type="ChEBI" id="CHEBI:15378"/>
        <dbReference type="ChEBI" id="CHEBI:46858"/>
        <dbReference type="ChEBI" id="CHEBI:58339"/>
        <dbReference type="ChEBI" id="CHEBI:58343"/>
        <dbReference type="ChEBI" id="CHEBI:65286"/>
        <dbReference type="EC" id="2.8.2.20"/>
    </reaction>
</comment>
<evidence type="ECO:0000256" key="6">
    <source>
        <dbReference type="ARBA" id="ARBA00048460"/>
    </source>
</evidence>
<evidence type="ECO:0000313" key="9">
    <source>
        <dbReference type="Proteomes" id="UP001107558"/>
    </source>
</evidence>
<evidence type="ECO:0000256" key="4">
    <source>
        <dbReference type="ARBA" id="ARBA00023157"/>
    </source>
</evidence>
<dbReference type="OrthoDB" id="7959114at2759"/>
<comment type="similarity">
    <text evidence="2 7">Belongs to the protein sulfotransferase family.</text>
</comment>
<gene>
    <name evidence="8" type="ORF">PVAND_011208</name>
</gene>
<evidence type="ECO:0000256" key="7">
    <source>
        <dbReference type="RuleBase" id="RU365018"/>
    </source>
</evidence>
<dbReference type="InterPro" id="IPR026634">
    <property type="entry name" value="TPST-like"/>
</dbReference>
<protein>
    <recommendedName>
        <fullName evidence="7">Protein-tyrosine sulfotransferase</fullName>
        <ecNumber evidence="7">2.8.2.20</ecNumber>
    </recommendedName>
</protein>
<dbReference type="Gene3D" id="3.40.50.300">
    <property type="entry name" value="P-loop containing nucleotide triphosphate hydrolases"/>
    <property type="match status" value="1"/>
</dbReference>
<comment type="caution">
    <text evidence="8">The sequence shown here is derived from an EMBL/GenBank/DDBJ whole genome shotgun (WGS) entry which is preliminary data.</text>
</comment>
<organism evidence="8 9">
    <name type="scientific">Polypedilum vanderplanki</name>
    <name type="common">Sleeping chironomid midge</name>
    <dbReference type="NCBI Taxonomy" id="319348"/>
    <lineage>
        <taxon>Eukaryota</taxon>
        <taxon>Metazoa</taxon>
        <taxon>Ecdysozoa</taxon>
        <taxon>Arthropoda</taxon>
        <taxon>Hexapoda</taxon>
        <taxon>Insecta</taxon>
        <taxon>Pterygota</taxon>
        <taxon>Neoptera</taxon>
        <taxon>Endopterygota</taxon>
        <taxon>Diptera</taxon>
        <taxon>Nematocera</taxon>
        <taxon>Chironomoidea</taxon>
        <taxon>Chironomidae</taxon>
        <taxon>Chironominae</taxon>
        <taxon>Polypedilum</taxon>
        <taxon>Polypedilum</taxon>
    </lineage>
</organism>
<dbReference type="SUPFAM" id="SSF52540">
    <property type="entry name" value="P-loop containing nucleoside triphosphate hydrolases"/>
    <property type="match status" value="1"/>
</dbReference>
<evidence type="ECO:0000256" key="3">
    <source>
        <dbReference type="ARBA" id="ARBA00022679"/>
    </source>
</evidence>
<comment type="function">
    <text evidence="1 7">Catalyzes the O-sulfation of tyrosine residues within acidic motifs of polypeptides, using 3'-phosphoadenylyl sulfate (PAPS) as cosubstrate.</text>
</comment>
<keyword evidence="4" id="KW-1015">Disulfide bond</keyword>
<evidence type="ECO:0000313" key="8">
    <source>
        <dbReference type="EMBL" id="KAG5681800.1"/>
    </source>
</evidence>
<name>A0A9J6CIS5_POLVA</name>
<keyword evidence="9" id="KW-1185">Reference proteome</keyword>
<dbReference type="FunFam" id="3.40.50.300:FF:002853">
    <property type="entry name" value="Protein-tyrosine sulfotransferase"/>
    <property type="match status" value="1"/>
</dbReference>
<dbReference type="Pfam" id="PF13469">
    <property type="entry name" value="Sulfotransfer_3"/>
    <property type="match status" value="1"/>
</dbReference>
<evidence type="ECO:0000256" key="1">
    <source>
        <dbReference type="ARBA" id="ARBA00003886"/>
    </source>
</evidence>
<keyword evidence="5" id="KW-0325">Glycoprotein</keyword>
<dbReference type="PANTHER" id="PTHR12788:SF10">
    <property type="entry name" value="PROTEIN-TYROSINE SULFOTRANSFERASE"/>
    <property type="match status" value="1"/>
</dbReference>
<evidence type="ECO:0000256" key="2">
    <source>
        <dbReference type="ARBA" id="ARBA00009988"/>
    </source>
</evidence>
<sequence>MPLIFIGGVPRSGTTLMRAMLDAHPDVRCGQETRVVPRLIQMYANWMKQEVEWKRLQEAGVDKPVLSNAVAQFCLEVIASHGEPANRFCNKDPLTLKYGVLVSELFPNMKYIFMVRDGRATVHSIIERKVTVTGFDLNDYRMSMQKWNRMIKGMFVQCELLGKDKCMLVNYEKLVLEPKKMMEKILKFLDLPWNENVLHHEDFINKTHGIRLSNVERSTDQVKRAINLEALSKWVGKIPKDAVKDMAKLAPMLKILGYDPHANPPNYEKAEIKVNDDLIENYGSKDGNRLKSDYNY</sequence>
<proteinExistence type="inferred from homology"/>
<dbReference type="PANTHER" id="PTHR12788">
    <property type="entry name" value="PROTEIN-TYROSINE SULFOTRANSFERASE 2"/>
    <property type="match status" value="1"/>
</dbReference>
<dbReference type="AlphaFoldDB" id="A0A9J6CIS5"/>
<accession>A0A9J6CIS5</accession>
<dbReference type="EC" id="2.8.2.20" evidence="7"/>
<dbReference type="GO" id="GO:0005794">
    <property type="term" value="C:Golgi apparatus"/>
    <property type="evidence" value="ECO:0007669"/>
    <property type="project" value="UniProtKB-ARBA"/>
</dbReference>
<reference evidence="8" key="1">
    <citation type="submission" date="2021-03" db="EMBL/GenBank/DDBJ databases">
        <title>Chromosome level genome of the anhydrobiotic midge Polypedilum vanderplanki.</title>
        <authorList>
            <person name="Yoshida Y."/>
            <person name="Kikawada T."/>
            <person name="Gusev O."/>
        </authorList>
    </citation>
    <scope>NUCLEOTIDE SEQUENCE</scope>
    <source>
        <strain evidence="8">NIAS01</strain>
        <tissue evidence="8">Whole body or cell culture</tissue>
    </source>
</reference>
<dbReference type="GO" id="GO:0008476">
    <property type="term" value="F:protein-tyrosine sulfotransferase activity"/>
    <property type="evidence" value="ECO:0007669"/>
    <property type="project" value="UniProtKB-EC"/>
</dbReference>
<dbReference type="InterPro" id="IPR027417">
    <property type="entry name" value="P-loop_NTPase"/>
</dbReference>